<feature type="domain" description="SnoaL-like" evidence="1">
    <location>
        <begin position="7"/>
        <end position="113"/>
    </location>
</feature>
<name>A0A149VW89_9PROT</name>
<gene>
    <name evidence="2" type="ORF">FEMY_19620</name>
</gene>
<dbReference type="SUPFAM" id="SSF54427">
    <property type="entry name" value="NTF2-like"/>
    <property type="match status" value="1"/>
</dbReference>
<protein>
    <submittedName>
        <fullName evidence="2">SnoaL-like domain protein</fullName>
    </submittedName>
</protein>
<sequence length="128" mass="14710">MTNIEIIQELYRCFREKDDDGFRAICSDDLEWIQNLGFPYGRCRKGAEAVIETVFKGNMREWEDFSYDISQFLDAGSTIVVIGSYAGIHHSTKKQMQAAAAHVYDLRGGKVCRFRMFADTKSMWDAMS</sequence>
<dbReference type="Proteomes" id="UP000075653">
    <property type="component" value="Unassembled WGS sequence"/>
</dbReference>
<dbReference type="Gene3D" id="3.10.450.50">
    <property type="match status" value="1"/>
</dbReference>
<evidence type="ECO:0000313" key="2">
    <source>
        <dbReference type="EMBL" id="KXW57503.1"/>
    </source>
</evidence>
<organism evidence="2 3">
    <name type="scientific">Ferrovum myxofaciens</name>
    <dbReference type="NCBI Taxonomy" id="416213"/>
    <lineage>
        <taxon>Bacteria</taxon>
        <taxon>Pseudomonadati</taxon>
        <taxon>Pseudomonadota</taxon>
        <taxon>Betaproteobacteria</taxon>
        <taxon>Ferrovales</taxon>
        <taxon>Ferrovaceae</taxon>
        <taxon>Ferrovum</taxon>
    </lineage>
</organism>
<evidence type="ECO:0000313" key="3">
    <source>
        <dbReference type="Proteomes" id="UP000075653"/>
    </source>
</evidence>
<dbReference type="PANTHER" id="PTHR41252">
    <property type="entry name" value="BLR2505 PROTEIN"/>
    <property type="match status" value="1"/>
</dbReference>
<dbReference type="PATRIC" id="fig|1789004.3.peg.2020"/>
<accession>A0A149VW89</accession>
<dbReference type="AlphaFoldDB" id="A0A149VW89"/>
<dbReference type="EMBL" id="LRRD01000054">
    <property type="protein sequence ID" value="KXW57503.1"/>
    <property type="molecule type" value="Genomic_DNA"/>
</dbReference>
<dbReference type="InterPro" id="IPR037401">
    <property type="entry name" value="SnoaL-like"/>
</dbReference>
<keyword evidence="3" id="KW-1185">Reference proteome</keyword>
<dbReference type="GeneID" id="301708867"/>
<comment type="caution">
    <text evidence="2">The sequence shown here is derived from an EMBL/GenBank/DDBJ whole genome shotgun (WGS) entry which is preliminary data.</text>
</comment>
<evidence type="ECO:0000259" key="1">
    <source>
        <dbReference type="Pfam" id="PF12680"/>
    </source>
</evidence>
<proteinExistence type="predicted"/>
<dbReference type="InterPro" id="IPR032710">
    <property type="entry name" value="NTF2-like_dom_sf"/>
</dbReference>
<reference evidence="2 3" key="1">
    <citation type="submission" date="2016-01" db="EMBL/GenBank/DDBJ databases">
        <title>Genome sequence of the acidophilic iron oxidising Ferrovum strain Z-31.</title>
        <authorList>
            <person name="Poehlein A."/>
            <person name="Ullrich S.R."/>
            <person name="Schloemann M."/>
            <person name="Muehling M."/>
            <person name="Daniel R."/>
        </authorList>
    </citation>
    <scope>NUCLEOTIDE SEQUENCE [LARGE SCALE GENOMIC DNA]</scope>
    <source>
        <strain evidence="2 3">Z-31</strain>
    </source>
</reference>
<dbReference type="Pfam" id="PF12680">
    <property type="entry name" value="SnoaL_2"/>
    <property type="match status" value="1"/>
</dbReference>
<dbReference type="STRING" id="1789004.FEMY_19620"/>
<dbReference type="PANTHER" id="PTHR41252:SF1">
    <property type="entry name" value="BLR2505 PROTEIN"/>
    <property type="match status" value="1"/>
</dbReference>
<dbReference type="RefSeq" id="WP_062188377.1">
    <property type="nucleotide sequence ID" value="NZ_CP053676.1"/>
</dbReference>